<proteinExistence type="predicted"/>
<reference evidence="4" key="2">
    <citation type="submission" date="2021-03" db="UniProtKB">
        <authorList>
            <consortium name="EnsemblPlants"/>
        </authorList>
    </citation>
    <scope>IDENTIFICATION</scope>
</reference>
<dbReference type="InterPro" id="IPR014772">
    <property type="entry name" value="Munc13_dom-2"/>
</dbReference>
<dbReference type="EnsemblPlants" id="AUR62017277-RA">
    <property type="protein sequence ID" value="AUR62017277-RA:cds"/>
    <property type="gene ID" value="AUR62017277"/>
</dbReference>
<dbReference type="AlphaFoldDB" id="A0A803LQP8"/>
<keyword evidence="5" id="KW-1185">Reference proteome</keyword>
<dbReference type="Proteomes" id="UP000596660">
    <property type="component" value="Unplaced"/>
</dbReference>
<name>A0A803LQP8_CHEQI</name>
<dbReference type="InterPro" id="IPR008528">
    <property type="entry name" value="unc-13_homologue"/>
</dbReference>
<sequence length="1078" mass="122225">MEENSSIMLERYRRDRQKLLEFIISSSNLIKQVRTSSGPTLSLSDINLDTLSADYVLNCINSGGVLDVAEATNSYYHELEYPTMIYSQSGNSFYTLTKSQLSISPPKRRPPPAGASEKSNVAPKSSIQAASRKDENGFKVGNVMTRPSKSSESGVVPLLGLPHLQTGLSEDDLRESAYGVLVASLAFSRIEVICEQDRKKEKSSKFLAGLKGKKSREVVLQAQYQDRNLELLNTIRTQMEVSEAMDLCIRQCLTRCASRSSSSQFDVLQIVLGLIKSITRSNFSNEKSYVQWKNRQANIMEELCCLGHLTEEYTTIKYSIGKIRNAREWDMMSPSERAEILHSISNSASKIFHKPGYGDERCDLPGGHHLKVRLYEKLLSSVFDILEEGQILAEANEILKLIKLTWSTLGITQIIHDALYSWVLFKQYVQTDKEDLLEYTTIQIQNVQAAESLYEEGECLLCTIEWRDSVVRLNLVPAILLSMHIWCEGKLQDYHRHFSQKPSKFKRILTFAMATAVVVLNEFGKLTKTDGSTKDASRQIKMYVESSVQAAYMLVLDGLDLKSDIERMHPLALLANAVKLVAEKEFSVFSPVLHLWCPEAGMISATLLHQHFWERLIGDVSASLILDWSISQHAYILDWIARVFDLELWEPLTSQKKHAGSVVEVFRMIEETVDQFFGLNLPVNITHLQALLSLIIHSLDSYLSKMDCQLVEKSHLYPSTPSLTRYEESLVTIPRKKMVELKILDDNTITTLNQLTLPKLCIRLNTLQYIRNQIVILEDGMRKSWGLVRPAVKRSWFNIVEEETPEILERTMSEESIDELFATTFDGIRTSITDSIAKHIDFTATKAVFWDLREEFLFQLYRGGVGKARMDTVLPSVDSVLNQICGSVDDTVRDPVISSIFHASLEGYLWVLLDGGPSRAFSDSDIILMEDDLRALQDFFVAEGEGLPRSTVERAAKFAHQVLSLFSLQTSSVIQMLMNASEHISTRVQSGDHSRRSLDDANTLIRILCHKKDTEASKFLKRQYRLPPSSEYEENPKNESTSSSAIFSDLLKRSTSFRFPETGHSSFKSLKKKFQEAW</sequence>
<evidence type="ECO:0000313" key="5">
    <source>
        <dbReference type="Proteomes" id="UP000596660"/>
    </source>
</evidence>
<dbReference type="PROSITE" id="PS51258">
    <property type="entry name" value="MHD1"/>
    <property type="match status" value="1"/>
</dbReference>
<dbReference type="PROSITE" id="PS51259">
    <property type="entry name" value="MHD2"/>
    <property type="match status" value="1"/>
</dbReference>
<evidence type="ECO:0000256" key="1">
    <source>
        <dbReference type="SAM" id="MobiDB-lite"/>
    </source>
</evidence>
<protein>
    <submittedName>
        <fullName evidence="4">Uncharacterized protein</fullName>
    </submittedName>
</protein>
<feature type="domain" description="MHD1" evidence="2">
    <location>
        <begin position="583"/>
        <end position="709"/>
    </location>
</feature>
<organism evidence="4 5">
    <name type="scientific">Chenopodium quinoa</name>
    <name type="common">Quinoa</name>
    <dbReference type="NCBI Taxonomy" id="63459"/>
    <lineage>
        <taxon>Eukaryota</taxon>
        <taxon>Viridiplantae</taxon>
        <taxon>Streptophyta</taxon>
        <taxon>Embryophyta</taxon>
        <taxon>Tracheophyta</taxon>
        <taxon>Spermatophyta</taxon>
        <taxon>Magnoliopsida</taxon>
        <taxon>eudicotyledons</taxon>
        <taxon>Gunneridae</taxon>
        <taxon>Pentapetalae</taxon>
        <taxon>Caryophyllales</taxon>
        <taxon>Chenopodiaceae</taxon>
        <taxon>Chenopodioideae</taxon>
        <taxon>Atripliceae</taxon>
        <taxon>Chenopodium</taxon>
    </lineage>
</organism>
<evidence type="ECO:0000259" key="3">
    <source>
        <dbReference type="PROSITE" id="PS51259"/>
    </source>
</evidence>
<evidence type="ECO:0000259" key="2">
    <source>
        <dbReference type="PROSITE" id="PS51258"/>
    </source>
</evidence>
<dbReference type="Pfam" id="PF25761">
    <property type="entry name" value="TPR_PATROL1"/>
    <property type="match status" value="1"/>
</dbReference>
<dbReference type="Gramene" id="AUR62017277-RA">
    <property type="protein sequence ID" value="AUR62017277-RA:cds"/>
    <property type="gene ID" value="AUR62017277"/>
</dbReference>
<feature type="compositionally biased region" description="Polar residues" evidence="1">
    <location>
        <begin position="117"/>
        <end position="129"/>
    </location>
</feature>
<dbReference type="InterPro" id="IPR014770">
    <property type="entry name" value="Munc13_1"/>
</dbReference>
<feature type="region of interest" description="Disordered" evidence="1">
    <location>
        <begin position="136"/>
        <end position="155"/>
    </location>
</feature>
<dbReference type="OMA" id="FHESSYP"/>
<feature type="region of interest" description="Disordered" evidence="1">
    <location>
        <begin position="99"/>
        <end position="131"/>
    </location>
</feature>
<dbReference type="Gene3D" id="1.10.357.50">
    <property type="match status" value="1"/>
</dbReference>
<dbReference type="PANTHER" id="PTHR31280">
    <property type="entry name" value="PROTEIN UNC-13 HOMOLOG"/>
    <property type="match status" value="1"/>
</dbReference>
<accession>A0A803LQP8</accession>
<dbReference type="InterPro" id="IPR057984">
    <property type="entry name" value="PATROL1_C"/>
</dbReference>
<dbReference type="PANTHER" id="PTHR31280:SF3">
    <property type="entry name" value="DNA TOPOISOMERASE 4 SUBUNIT B (DUF810)"/>
    <property type="match status" value="1"/>
</dbReference>
<feature type="domain" description="MHD2" evidence="3">
    <location>
        <begin position="867"/>
        <end position="977"/>
    </location>
</feature>
<evidence type="ECO:0000313" key="4">
    <source>
        <dbReference type="EnsemblPlants" id="AUR62017277-RA:cds"/>
    </source>
</evidence>
<reference evidence="4" key="1">
    <citation type="journal article" date="2017" name="Nature">
        <title>The genome of Chenopodium quinoa.</title>
        <authorList>
            <person name="Jarvis D.E."/>
            <person name="Ho Y.S."/>
            <person name="Lightfoot D.J."/>
            <person name="Schmoeckel S.M."/>
            <person name="Li B."/>
            <person name="Borm T.J.A."/>
            <person name="Ohyanagi H."/>
            <person name="Mineta K."/>
            <person name="Michell C.T."/>
            <person name="Saber N."/>
            <person name="Kharbatia N.M."/>
            <person name="Rupper R.R."/>
            <person name="Sharp A.R."/>
            <person name="Dally N."/>
            <person name="Boughton B.A."/>
            <person name="Woo Y.H."/>
            <person name="Gao G."/>
            <person name="Schijlen E.G.W.M."/>
            <person name="Guo X."/>
            <person name="Momin A.A."/>
            <person name="Negrao S."/>
            <person name="Al-Babili S."/>
            <person name="Gehring C."/>
            <person name="Roessner U."/>
            <person name="Jung C."/>
            <person name="Murphy K."/>
            <person name="Arold S.T."/>
            <person name="Gojobori T."/>
            <person name="van der Linden C.G."/>
            <person name="van Loo E.N."/>
            <person name="Jellen E.N."/>
            <person name="Maughan P.J."/>
            <person name="Tester M."/>
        </authorList>
    </citation>
    <scope>NUCLEOTIDE SEQUENCE [LARGE SCALE GENOMIC DNA]</scope>
    <source>
        <strain evidence="4">cv. PI 614886</strain>
    </source>
</reference>